<feature type="compositionally biased region" description="Basic and acidic residues" evidence="4">
    <location>
        <begin position="367"/>
        <end position="379"/>
    </location>
</feature>
<dbReference type="InterPro" id="IPR051579">
    <property type="entry name" value="DDR_Transcriptional_Reg"/>
</dbReference>
<feature type="region of interest" description="Disordered" evidence="4">
    <location>
        <begin position="564"/>
        <end position="624"/>
    </location>
</feature>
<dbReference type="InterPro" id="IPR001357">
    <property type="entry name" value="BRCT_dom"/>
</dbReference>
<organism evidence="6 7">
    <name type="scientific">Ilex paraguariensis</name>
    <name type="common">yerba mate</name>
    <dbReference type="NCBI Taxonomy" id="185542"/>
    <lineage>
        <taxon>Eukaryota</taxon>
        <taxon>Viridiplantae</taxon>
        <taxon>Streptophyta</taxon>
        <taxon>Embryophyta</taxon>
        <taxon>Tracheophyta</taxon>
        <taxon>Spermatophyta</taxon>
        <taxon>Magnoliopsida</taxon>
        <taxon>eudicotyledons</taxon>
        <taxon>Gunneridae</taxon>
        <taxon>Pentapetalae</taxon>
        <taxon>asterids</taxon>
        <taxon>campanulids</taxon>
        <taxon>Aquifoliales</taxon>
        <taxon>Aquifoliaceae</taxon>
        <taxon>Ilex</taxon>
    </lineage>
</organism>
<dbReference type="GO" id="GO:0005634">
    <property type="term" value="C:nucleus"/>
    <property type="evidence" value="ECO:0007669"/>
    <property type="project" value="UniProtKB-SubCell"/>
</dbReference>
<dbReference type="AlphaFoldDB" id="A0ABC8RWX8"/>
<keyword evidence="2" id="KW-0227">DNA damage</keyword>
<evidence type="ECO:0000313" key="7">
    <source>
        <dbReference type="Proteomes" id="UP001642360"/>
    </source>
</evidence>
<feature type="domain" description="BRCT" evidence="5">
    <location>
        <begin position="981"/>
        <end position="1070"/>
    </location>
</feature>
<dbReference type="Pfam" id="PF16589">
    <property type="entry name" value="BRCT_2"/>
    <property type="match status" value="1"/>
</dbReference>
<keyword evidence="7" id="KW-1185">Reference proteome</keyword>
<dbReference type="InterPro" id="IPR036420">
    <property type="entry name" value="BRCT_dom_sf"/>
</dbReference>
<dbReference type="SUPFAM" id="SSF52113">
    <property type="entry name" value="BRCT domain"/>
    <property type="match status" value="1"/>
</dbReference>
<evidence type="ECO:0000256" key="2">
    <source>
        <dbReference type="ARBA" id="ARBA00022763"/>
    </source>
</evidence>
<keyword evidence="3" id="KW-0539">Nucleus</keyword>
<dbReference type="CDD" id="cd18432">
    <property type="entry name" value="BRCT_PAXIP1_rpt6_like"/>
    <property type="match status" value="1"/>
</dbReference>
<accession>A0ABC8RWX8</accession>
<evidence type="ECO:0000256" key="1">
    <source>
        <dbReference type="ARBA" id="ARBA00004123"/>
    </source>
</evidence>
<dbReference type="PANTHER" id="PTHR23196">
    <property type="entry name" value="PAX TRANSCRIPTION ACTIVATION DOMAIN INTERACTING PROTEIN"/>
    <property type="match status" value="1"/>
</dbReference>
<dbReference type="Proteomes" id="UP001642360">
    <property type="component" value="Unassembled WGS sequence"/>
</dbReference>
<protein>
    <recommendedName>
        <fullName evidence="5">BRCT domain-containing protein</fullName>
    </recommendedName>
</protein>
<sequence>MGSLGDDDDKMKSIERDSDVEPSDAETQLFDSGGKGEDDLQYLQSTVPFDEFVAFEDVFETQVLDLGGETSELNLGGETQVIHDPDCEENINTQLLDACHNEVAVDSDGEGTDRTEILSETEELSDEDSVKIVGSHPLDQENMPCTALRKQGDDQFKAELNALSNEKHSSGSVHRDFTSVRVASLRACGLAAHSMTSKGTNGFPCSIMSDSQSLKRHTTAHDQTPVGGSLLCVKEVDQAHVLEEYDAEMKGSRNENRCRVGSSTVRKLFAEDMLVATKEPYDGMNKADGEAEFPRLFPSENELAGLSYVNSQEPGELSQANALDFVDKFLKVNIIDFDEEIDFRKSTGGKSKPVSSAKGTQSLAKRANPESTDRERGIFDWDDTREDEGGGEFFRKKKDALFDNGGQMRRSHTHPRKPRFLETKGNNTVEESRGNMENLDKRQKIVDSIHFDSRLVFHDMKGNDKSRKAMDAGFKKNLTKELDERVNVGSKNGMVDTGTNKDVPDMSNIGFDTQMAAEAMEALSFGVVGTGHDFKDANQGAENMQKGPLNEETIDRRNLKRNIAQKRGGFHTRMSTKQSKQTKRTGTKLSEETSISLLKTPKNVRKQSNRKQERSDLKKVNSDVKGQFTTKASESLSKVIVEQRKEEDALRRSGNDKIDRCNVTASSGRKSVEKWCLQEQLGSFMPIAHRTRQCMKGNQSKKAGNASNNFGDEVNNLAGVGALKNKRKRSRADIAASIVLNASDKSNDTNLTSKQSGKLVKLSELEQSDPKLTCTTSAVKLNELDYPRGRRTRQRLSADVGEANKKYNTRLKRLQTDAISTSVDLVVNRKTRSSVYAMPVLPSLNGQSGKRLLRQIIDKGKSSDATFGCNSVDMNENTISEYMVELPTSTYSDGKSNADTTSVTGAEANAMLEASPKEGSKPVCTTPVNCMTPLNAVSPICIGDEYLKKSCRENLSKSSLMKEINSLITIGTESTCVTKYLRRRDVTGVRVLFSQHLDGDMMRQQKKILTRLGGSVASSISDATHFVTDKFVRTRNMLEAIASGKPVVTSLWLESCGQASCFIDERNHILRDSKKEKELGFSMPVSLARACEHPLLQGQRVLITPNTKPGKEILASLVKAVYGVVSPDFFRTTCCFPDAAAPIGNCLRFCKVTVRRRASVPTTRNLESSSPVIQSRSKRSLYAAVWAVERMGRSALKGDKIPDDLLVLSCEEDYSICRPFLEKGAAIYCSELLLNGIVTQKLDYGRHRLFTDHVKRTRSTVWLKDGNQYLPVNRCK</sequence>
<comment type="subcellular location">
    <subcellularLocation>
        <location evidence="1">Nucleus</location>
    </subcellularLocation>
</comment>
<dbReference type="SMART" id="SM00292">
    <property type="entry name" value="BRCT"/>
    <property type="match status" value="1"/>
</dbReference>
<dbReference type="EMBL" id="CAUOFW020001834">
    <property type="protein sequence ID" value="CAK9149080.1"/>
    <property type="molecule type" value="Genomic_DNA"/>
</dbReference>
<name>A0ABC8RWX8_9AQUA</name>
<dbReference type="GO" id="GO:0006974">
    <property type="term" value="P:DNA damage response"/>
    <property type="evidence" value="ECO:0007669"/>
    <property type="project" value="UniProtKB-KW"/>
</dbReference>
<dbReference type="Pfam" id="PF16770">
    <property type="entry name" value="RTT107_BRCT_5"/>
    <property type="match status" value="1"/>
</dbReference>
<feature type="compositionally biased region" description="Basic and acidic residues" evidence="4">
    <location>
        <begin position="610"/>
        <end position="622"/>
    </location>
</feature>
<dbReference type="PANTHER" id="PTHR23196:SF1">
    <property type="entry name" value="PAX-INTERACTING PROTEIN 1"/>
    <property type="match status" value="1"/>
</dbReference>
<proteinExistence type="predicted"/>
<feature type="region of interest" description="Disordered" evidence="4">
    <location>
        <begin position="345"/>
        <end position="382"/>
    </location>
</feature>
<comment type="caution">
    <text evidence="6">The sequence shown here is derived from an EMBL/GenBank/DDBJ whole genome shotgun (WGS) entry which is preliminary data.</text>
</comment>
<feature type="compositionally biased region" description="Polar residues" evidence="4">
    <location>
        <begin position="353"/>
        <end position="363"/>
    </location>
</feature>
<evidence type="ECO:0000256" key="4">
    <source>
        <dbReference type="SAM" id="MobiDB-lite"/>
    </source>
</evidence>
<feature type="region of interest" description="Disordered" evidence="4">
    <location>
        <begin position="1"/>
        <end position="42"/>
    </location>
</feature>
<dbReference type="Gene3D" id="3.40.50.10190">
    <property type="entry name" value="BRCT domain"/>
    <property type="match status" value="2"/>
</dbReference>
<evidence type="ECO:0000313" key="6">
    <source>
        <dbReference type="EMBL" id="CAK9149080.1"/>
    </source>
</evidence>
<gene>
    <name evidence="6" type="ORF">ILEXP_LOCUS17072</name>
</gene>
<feature type="compositionally biased region" description="Basic residues" evidence="4">
    <location>
        <begin position="409"/>
        <end position="418"/>
    </location>
</feature>
<dbReference type="PROSITE" id="PS50172">
    <property type="entry name" value="BRCT"/>
    <property type="match status" value="1"/>
</dbReference>
<feature type="region of interest" description="Disordered" evidence="4">
    <location>
        <begin position="403"/>
        <end position="435"/>
    </location>
</feature>
<evidence type="ECO:0000259" key="5">
    <source>
        <dbReference type="PROSITE" id="PS50172"/>
    </source>
</evidence>
<evidence type="ECO:0000256" key="3">
    <source>
        <dbReference type="ARBA" id="ARBA00023242"/>
    </source>
</evidence>
<feature type="compositionally biased region" description="Basic and acidic residues" evidence="4">
    <location>
        <begin position="9"/>
        <end position="19"/>
    </location>
</feature>
<reference evidence="6 7" key="1">
    <citation type="submission" date="2024-02" db="EMBL/GenBank/DDBJ databases">
        <authorList>
            <person name="Vignale AGUSTIN F."/>
            <person name="Sosa J E."/>
            <person name="Modenutti C."/>
        </authorList>
    </citation>
    <scope>NUCLEOTIDE SEQUENCE [LARGE SCALE GENOMIC DNA]</scope>
</reference>
<dbReference type="CDD" id="cd17744">
    <property type="entry name" value="BRCT_MDC1_rpt1"/>
    <property type="match status" value="1"/>
</dbReference>